<sequence length="850" mass="92870">MTTIKKRKLERAKRGGVMKKGGGRRGVPTFSTASFSSSSGRGGGQGSKQGKKGRSDGKKGGNGGNDGGKKGGKEVGKAEKGGKKRKAENAGKQEGGSATKPPTSDPYMDELDMEIEELERKLGKKKSTSWSEDLDLIEGLFGEGGDDEEGNDADEYAEYLRQKRGQAGGQAGELEGDEEEEEGEEEEEEMDVNEYAGENDEEEEEEEEEGDDCIFGDSDIDYERGEEEEERDEGEDDEEVETSRTGKRAKEEEKSASTSAVPAVGKYVPPSLRKKEDSSKAGTERIVRGALNKLTPDTLPTISSQLVELSDKIPLITFAKEYASAAVSLCASHTKHSDAFLRSLAALTVGLHARLGSGEVGAKTLEAVVQRLYAMIEKANAGQQAEGEAERAAMDMDALNRYFIFLFRLGLFHSGLTFEVARLYAGGVEEVGEGRNTGEGKGAFLSSLAISCLHSLVKRVGAVLRGEDPVKFRDLLLLFRKSMNISLSVLDAKSKASGDGSRRTGRGEESEDEEEGDDQASRLRFLADEIDHVKNNRAKVEGKTEDERAKKWIKAFAVSSVVTLHANMDVLLEESNLPWWLHGALDRKEGAQSRAKGDAILEKKARKLGMTTALKRGIFFAISNAEDYLHGAANIARLQLKQSSDVREVLNVIFKCACSEKKENPFYSHLLGAYCKNEGRRALFSLKVLAFELLEDNVGAMSEKEVHHSSCLLAHALIEEYLSFSVLKSMQTGEVSGSAKRRLQLCTIFDRIFKKASRDRLKHLINAAFSSFSAKDRSFEDLQQVLLDVCAALRLSLAIEGETEVAASWNTPLSHLETDIKNVDAANRKKKSTEDRVGEALGPSPLTSLI</sequence>
<evidence type="ECO:0000313" key="6">
    <source>
        <dbReference type="EMBL" id="CAE0260205.1"/>
    </source>
</evidence>
<dbReference type="InterPro" id="IPR050781">
    <property type="entry name" value="CWC22_splicing_factor"/>
</dbReference>
<dbReference type="SMART" id="SM00543">
    <property type="entry name" value="MIF4G"/>
    <property type="match status" value="1"/>
</dbReference>
<feature type="region of interest" description="Disordered" evidence="4">
    <location>
        <begin position="495"/>
        <end position="519"/>
    </location>
</feature>
<protein>
    <recommendedName>
        <fullName evidence="5">MI domain-containing protein</fullName>
    </recommendedName>
</protein>
<evidence type="ECO:0000256" key="4">
    <source>
        <dbReference type="SAM" id="MobiDB-lite"/>
    </source>
</evidence>
<feature type="compositionally biased region" description="Basic and acidic residues" evidence="4">
    <location>
        <begin position="273"/>
        <end position="284"/>
    </location>
</feature>
<dbReference type="GO" id="GO:0005730">
    <property type="term" value="C:nucleolus"/>
    <property type="evidence" value="ECO:0007669"/>
    <property type="project" value="UniProtKB-SubCell"/>
</dbReference>
<dbReference type="PANTHER" id="PTHR18034:SF4">
    <property type="entry name" value="NUCLEOLAR MIF4G DOMAIN-CONTAINING PROTEIN 1"/>
    <property type="match status" value="1"/>
</dbReference>
<feature type="region of interest" description="Disordered" evidence="4">
    <location>
        <begin position="1"/>
        <end position="115"/>
    </location>
</feature>
<feature type="compositionally biased region" description="Basic and acidic residues" evidence="4">
    <location>
        <begin position="241"/>
        <end position="255"/>
    </location>
</feature>
<dbReference type="AlphaFoldDB" id="A0A7S3DKQ2"/>
<proteinExistence type="inferred from homology"/>
<dbReference type="InterPro" id="IPR016024">
    <property type="entry name" value="ARM-type_fold"/>
</dbReference>
<feature type="region of interest" description="Disordered" evidence="4">
    <location>
        <begin position="825"/>
        <end position="850"/>
    </location>
</feature>
<dbReference type="InterPro" id="IPR003891">
    <property type="entry name" value="Initiation_fac_eIF4g_MI"/>
</dbReference>
<name>A0A7S3DKQ2_9EUKA</name>
<feature type="compositionally biased region" description="Basic and acidic residues" evidence="4">
    <location>
        <begin position="495"/>
        <end position="508"/>
    </location>
</feature>
<dbReference type="GO" id="GO:0003723">
    <property type="term" value="F:RNA binding"/>
    <property type="evidence" value="ECO:0007669"/>
    <property type="project" value="InterPro"/>
</dbReference>
<dbReference type="Pfam" id="PF02854">
    <property type="entry name" value="MIF4G"/>
    <property type="match status" value="1"/>
</dbReference>
<keyword evidence="3" id="KW-0539">Nucleus</keyword>
<reference evidence="6" key="1">
    <citation type="submission" date="2021-01" db="EMBL/GenBank/DDBJ databases">
        <authorList>
            <person name="Corre E."/>
            <person name="Pelletier E."/>
            <person name="Niang G."/>
            <person name="Scheremetjew M."/>
            <person name="Finn R."/>
            <person name="Kale V."/>
            <person name="Holt S."/>
            <person name="Cochrane G."/>
            <person name="Meng A."/>
            <person name="Brown T."/>
            <person name="Cohen L."/>
        </authorList>
    </citation>
    <scope>NUCLEOTIDE SEQUENCE</scope>
    <source>
        <strain evidence="6">NIES-2562</strain>
    </source>
</reference>
<feature type="compositionally biased region" description="Basic residues" evidence="4">
    <location>
        <begin position="1"/>
        <end position="23"/>
    </location>
</feature>
<organism evidence="6">
    <name type="scientific">Palpitomonas bilix</name>
    <dbReference type="NCBI Taxonomy" id="652834"/>
    <lineage>
        <taxon>Eukaryota</taxon>
        <taxon>Eukaryota incertae sedis</taxon>
    </lineage>
</organism>
<comment type="similarity">
    <text evidence="2">Belongs to the CWC22 family.</text>
</comment>
<feature type="compositionally biased region" description="Acidic residues" evidence="4">
    <location>
        <begin position="174"/>
        <end position="240"/>
    </location>
</feature>
<evidence type="ECO:0000256" key="3">
    <source>
        <dbReference type="ARBA" id="ARBA00023242"/>
    </source>
</evidence>
<dbReference type="GO" id="GO:0042274">
    <property type="term" value="P:ribosomal small subunit biogenesis"/>
    <property type="evidence" value="ECO:0007669"/>
    <property type="project" value="TreeGrafter"/>
</dbReference>
<dbReference type="SUPFAM" id="SSF48371">
    <property type="entry name" value="ARM repeat"/>
    <property type="match status" value="1"/>
</dbReference>
<feature type="region of interest" description="Disordered" evidence="4">
    <location>
        <begin position="138"/>
        <end position="284"/>
    </location>
</feature>
<evidence type="ECO:0000259" key="5">
    <source>
        <dbReference type="PROSITE" id="PS51366"/>
    </source>
</evidence>
<feature type="compositionally biased region" description="Acidic residues" evidence="4">
    <location>
        <begin position="509"/>
        <end position="518"/>
    </location>
</feature>
<dbReference type="PROSITE" id="PS51366">
    <property type="entry name" value="MI"/>
    <property type="match status" value="1"/>
</dbReference>
<comment type="subcellular location">
    <subcellularLocation>
        <location evidence="1">Nucleus</location>
        <location evidence="1">Nucleolus</location>
    </subcellularLocation>
</comment>
<dbReference type="InterPro" id="IPR003890">
    <property type="entry name" value="MIF4G-like_typ-3"/>
</dbReference>
<gene>
    <name evidence="6" type="ORF">PBIL07802_LOCUS22484</name>
</gene>
<dbReference type="Gene3D" id="1.25.40.180">
    <property type="match status" value="1"/>
</dbReference>
<feature type="compositionally biased region" description="Acidic residues" evidence="4">
    <location>
        <begin position="144"/>
        <end position="157"/>
    </location>
</feature>
<feature type="domain" description="MI" evidence="5">
    <location>
        <begin position="613"/>
        <end position="732"/>
    </location>
</feature>
<accession>A0A7S3DKQ2</accession>
<dbReference type="EMBL" id="HBIB01034692">
    <property type="protein sequence ID" value="CAE0260205.1"/>
    <property type="molecule type" value="Transcribed_RNA"/>
</dbReference>
<feature type="compositionally biased region" description="Basic and acidic residues" evidence="4">
    <location>
        <begin position="67"/>
        <end position="91"/>
    </location>
</feature>
<evidence type="ECO:0000256" key="2">
    <source>
        <dbReference type="ARBA" id="ARBA00006856"/>
    </source>
</evidence>
<evidence type="ECO:0000256" key="1">
    <source>
        <dbReference type="ARBA" id="ARBA00004604"/>
    </source>
</evidence>
<dbReference type="PANTHER" id="PTHR18034">
    <property type="entry name" value="CELL CYCLE CONTROL PROTEIN CWF22-RELATED"/>
    <property type="match status" value="1"/>
</dbReference>